<protein>
    <recommendedName>
        <fullName evidence="3">Zinc-finger of transposase IS204/IS1001/IS1096/IS1165</fullName>
    </recommendedName>
</protein>
<proteinExistence type="predicted"/>
<accession>A0A1H7PJM5</accession>
<name>A0A1H7PJM5_RUMAL</name>
<dbReference type="Proteomes" id="UP000186015">
    <property type="component" value="Unassembled WGS sequence"/>
</dbReference>
<reference evidence="1 2" key="1">
    <citation type="submission" date="2016-10" db="EMBL/GenBank/DDBJ databases">
        <authorList>
            <person name="de Groot N.N."/>
        </authorList>
    </citation>
    <scope>NUCLEOTIDE SEQUENCE [LARGE SCALE GENOMIC DNA]</scope>
    <source>
        <strain evidence="1 2">KH2T6</strain>
    </source>
</reference>
<evidence type="ECO:0000313" key="2">
    <source>
        <dbReference type="Proteomes" id="UP000186015"/>
    </source>
</evidence>
<evidence type="ECO:0008006" key="3">
    <source>
        <dbReference type="Google" id="ProtNLM"/>
    </source>
</evidence>
<sequence>MNTVISSLDKNYSLCDKRVTESKIILYIASTQEQLCCPYCGTMTGRVHSYHTRELTTRLSMSLYYLY</sequence>
<dbReference type="AlphaFoldDB" id="A0A1H7PJM5"/>
<organism evidence="1 2">
    <name type="scientific">Ruminococcus albus</name>
    <dbReference type="NCBI Taxonomy" id="1264"/>
    <lineage>
        <taxon>Bacteria</taxon>
        <taxon>Bacillati</taxon>
        <taxon>Bacillota</taxon>
        <taxon>Clostridia</taxon>
        <taxon>Eubacteriales</taxon>
        <taxon>Oscillospiraceae</taxon>
        <taxon>Ruminococcus</taxon>
    </lineage>
</organism>
<dbReference type="EMBL" id="FOAT01000022">
    <property type="protein sequence ID" value="SEL35644.1"/>
    <property type="molecule type" value="Genomic_DNA"/>
</dbReference>
<evidence type="ECO:0000313" key="1">
    <source>
        <dbReference type="EMBL" id="SEL35644.1"/>
    </source>
</evidence>
<gene>
    <name evidence="1" type="ORF">SAMN05216469_12211</name>
</gene>